<dbReference type="PRINTS" id="PR00019">
    <property type="entry name" value="LEURICHRPT"/>
</dbReference>
<keyword evidence="1" id="KW-0433">Leucine-rich repeat</keyword>
<dbReference type="SMART" id="SM00072">
    <property type="entry name" value="GuKc"/>
    <property type="match status" value="1"/>
</dbReference>
<evidence type="ECO:0000313" key="5">
    <source>
        <dbReference type="RefSeq" id="XP_065673318.1"/>
    </source>
</evidence>
<dbReference type="Pfam" id="PF00625">
    <property type="entry name" value="Guanylate_kin"/>
    <property type="match status" value="1"/>
</dbReference>
<dbReference type="PROSITE" id="PS50052">
    <property type="entry name" value="GUANYLATE_KINASE_2"/>
    <property type="match status" value="1"/>
</dbReference>
<evidence type="ECO:0000256" key="2">
    <source>
        <dbReference type="ARBA" id="ARBA00022737"/>
    </source>
</evidence>
<keyword evidence="5" id="KW-0808">Transferase</keyword>
<evidence type="ECO:0000313" key="4">
    <source>
        <dbReference type="Proteomes" id="UP001652625"/>
    </source>
</evidence>
<dbReference type="InterPro" id="IPR032675">
    <property type="entry name" value="LRR_dom_sf"/>
</dbReference>
<keyword evidence="4" id="KW-1185">Reference proteome</keyword>
<dbReference type="Gene3D" id="3.80.10.10">
    <property type="entry name" value="Ribonuclease Inhibitor"/>
    <property type="match status" value="2"/>
</dbReference>
<dbReference type="SUPFAM" id="SSF52058">
    <property type="entry name" value="L domain-like"/>
    <property type="match status" value="1"/>
</dbReference>
<dbReference type="SUPFAM" id="SSF52540">
    <property type="entry name" value="P-loop containing nucleoside triphosphate hydrolases"/>
    <property type="match status" value="1"/>
</dbReference>
<dbReference type="Pfam" id="PF13516">
    <property type="entry name" value="LRR_6"/>
    <property type="match status" value="1"/>
</dbReference>
<proteinExistence type="predicted"/>
<dbReference type="InterPro" id="IPR008145">
    <property type="entry name" value="GK/Ca_channel_bsu"/>
</dbReference>
<dbReference type="PANTHER" id="PTHR15454:SF56">
    <property type="entry name" value="PROTEIN PHOSPHATASE 1 REGULATORY SUBUNIT 7-RELATED"/>
    <property type="match status" value="1"/>
</dbReference>
<dbReference type="Pfam" id="PF12799">
    <property type="entry name" value="LRR_4"/>
    <property type="match status" value="1"/>
</dbReference>
<dbReference type="InterPro" id="IPR001611">
    <property type="entry name" value="Leu-rich_rpt"/>
</dbReference>
<name>A0ABM4DFW4_HYDVU</name>
<dbReference type="SMART" id="SM00365">
    <property type="entry name" value="LRR_SD22"/>
    <property type="match status" value="5"/>
</dbReference>
<sequence length="553" mass="63283">MVTKNMCPLISPRYLSRTIFNIHEQYMKEIEERLNDDINVMSDGLFHLGYTADGSSLAFLNLSLKNKNLMDISFLISYVHLQTVDLSHNNISDLSALLSLHYLISLNVSHNKLEKVFNHNGSSAIRIIDCTFNFINEINDLSCHPLLETLLLDFNQIAKIDGLAKCTQLSELSLSHNKIENTFGLEHLKFLTTLDLSNNQITDIMGLENLQKLQHLNMSSNKISSLNGLTGLIMLRKLNLQNNQICDLSQLDYIKQLKMLLYLNFIDNPIQASKNYRLSVLFKIQTLSELDLEAISTEEKVNASNFFKPSKMLLAALDHSYNTMQSYCQDVFLLHSVLSSGLPYPILVLAGQKGLRKKSLARTLYKDYPKCFGLGLTHSTKPIIRRIDKEQPYHYVSEEQFYNKKLKGDFIQTCLIDGYSFGTSLSEIENIAKDHLICILTLSLEGVFGFKYSQFQPRYILLLPDDQVKKRNSILHDTNLEYSELSLQQSDDYIEFYQNHPGFFDTVIVTDDFNERYRLLKSAVCELFELDFASNAPLGKTLSKEIDCNKTAF</sequence>
<keyword evidence="5" id="KW-0418">Kinase</keyword>
<dbReference type="InterPro" id="IPR003591">
    <property type="entry name" value="Leu-rich_rpt_typical-subtyp"/>
</dbReference>
<dbReference type="GeneID" id="101235714"/>
<dbReference type="InterPro" id="IPR025875">
    <property type="entry name" value="Leu-rich_rpt_4"/>
</dbReference>
<organism evidence="4 5">
    <name type="scientific">Hydra vulgaris</name>
    <name type="common">Hydra</name>
    <name type="synonym">Hydra attenuata</name>
    <dbReference type="NCBI Taxonomy" id="6087"/>
    <lineage>
        <taxon>Eukaryota</taxon>
        <taxon>Metazoa</taxon>
        <taxon>Cnidaria</taxon>
        <taxon>Hydrozoa</taxon>
        <taxon>Hydroidolina</taxon>
        <taxon>Anthoathecata</taxon>
        <taxon>Aplanulata</taxon>
        <taxon>Hydridae</taxon>
        <taxon>Hydra</taxon>
    </lineage>
</organism>
<evidence type="ECO:0000256" key="1">
    <source>
        <dbReference type="ARBA" id="ARBA00022614"/>
    </source>
</evidence>
<reference evidence="5" key="1">
    <citation type="submission" date="2025-08" db="UniProtKB">
        <authorList>
            <consortium name="RefSeq"/>
        </authorList>
    </citation>
    <scope>IDENTIFICATION</scope>
</reference>
<protein>
    <submittedName>
        <fullName evidence="5">Leucine-rich repeat and guanylate kinase domain-containing protein isoform X2</fullName>
    </submittedName>
</protein>
<keyword evidence="2" id="KW-0677">Repeat</keyword>
<dbReference type="Pfam" id="PF14580">
    <property type="entry name" value="LRR_9"/>
    <property type="match status" value="1"/>
</dbReference>
<dbReference type="PROSITE" id="PS51450">
    <property type="entry name" value="LRR"/>
    <property type="match status" value="6"/>
</dbReference>
<dbReference type="GO" id="GO:0016301">
    <property type="term" value="F:kinase activity"/>
    <property type="evidence" value="ECO:0007669"/>
    <property type="project" value="UniProtKB-KW"/>
</dbReference>
<dbReference type="SMART" id="SM00369">
    <property type="entry name" value="LRR_TYP"/>
    <property type="match status" value="4"/>
</dbReference>
<gene>
    <name evidence="5" type="primary">LOC101235714</name>
</gene>
<dbReference type="RefSeq" id="XP_065673318.1">
    <property type="nucleotide sequence ID" value="XM_065817246.1"/>
</dbReference>
<dbReference type="InterPro" id="IPR008144">
    <property type="entry name" value="Guanylate_kin-like_dom"/>
</dbReference>
<dbReference type="Proteomes" id="UP001652625">
    <property type="component" value="Chromosome 14"/>
</dbReference>
<dbReference type="PANTHER" id="PTHR15454">
    <property type="entry name" value="NISCHARIN RELATED"/>
    <property type="match status" value="1"/>
</dbReference>
<dbReference type="InterPro" id="IPR027417">
    <property type="entry name" value="P-loop_NTPase"/>
</dbReference>
<feature type="domain" description="Guanylate kinase-like" evidence="3">
    <location>
        <begin position="344"/>
        <end position="525"/>
    </location>
</feature>
<accession>A0ABM4DFW4</accession>
<evidence type="ECO:0000259" key="3">
    <source>
        <dbReference type="PROSITE" id="PS50052"/>
    </source>
</evidence>
<dbReference type="Gene3D" id="3.40.50.300">
    <property type="entry name" value="P-loop containing nucleotide triphosphate hydrolases"/>
    <property type="match status" value="1"/>
</dbReference>